<dbReference type="Proteomes" id="UP001213799">
    <property type="component" value="Unassembled WGS sequence"/>
</dbReference>
<dbReference type="GO" id="GO:0006631">
    <property type="term" value="P:fatty acid metabolic process"/>
    <property type="evidence" value="ECO:0007669"/>
    <property type="project" value="TreeGrafter"/>
</dbReference>
<protein>
    <recommendedName>
        <fullName evidence="1">AMP-binding enzyme C-terminal domain-containing protein</fullName>
    </recommendedName>
</protein>
<dbReference type="SUPFAM" id="SSF56801">
    <property type="entry name" value="Acetyl-CoA synthetase-like"/>
    <property type="match status" value="1"/>
</dbReference>
<reference evidence="2" key="2">
    <citation type="submission" date="2023-01" db="EMBL/GenBank/DDBJ databases">
        <authorList>
            <person name="Petersen C."/>
        </authorList>
    </citation>
    <scope>NUCLEOTIDE SEQUENCE</scope>
    <source>
        <strain evidence="2">IBT 12815</strain>
    </source>
</reference>
<reference evidence="2" key="1">
    <citation type="journal article" date="2023" name="IMA Fungus">
        <title>Comparative genomic study of the Penicillium genus elucidates a diverse pangenome and 15 lateral gene transfer events.</title>
        <authorList>
            <person name="Petersen C."/>
            <person name="Sorensen T."/>
            <person name="Nielsen M.R."/>
            <person name="Sondergaard T.E."/>
            <person name="Sorensen J.L."/>
            <person name="Fitzpatrick D.A."/>
            <person name="Frisvad J.C."/>
            <person name="Nielsen K.L."/>
        </authorList>
    </citation>
    <scope>NUCLEOTIDE SEQUENCE</scope>
    <source>
        <strain evidence="2">IBT 12815</strain>
    </source>
</reference>
<organism evidence="2 3">
    <name type="scientific">Penicillium hordei</name>
    <dbReference type="NCBI Taxonomy" id="40994"/>
    <lineage>
        <taxon>Eukaryota</taxon>
        <taxon>Fungi</taxon>
        <taxon>Dikarya</taxon>
        <taxon>Ascomycota</taxon>
        <taxon>Pezizomycotina</taxon>
        <taxon>Eurotiomycetes</taxon>
        <taxon>Eurotiomycetidae</taxon>
        <taxon>Eurotiales</taxon>
        <taxon>Aspergillaceae</taxon>
        <taxon>Penicillium</taxon>
    </lineage>
</organism>
<gene>
    <name evidence="2" type="ORF">N7537_005418</name>
</gene>
<accession>A0AAD6E5J7</accession>
<evidence type="ECO:0000313" key="2">
    <source>
        <dbReference type="EMBL" id="KAJ5602462.1"/>
    </source>
</evidence>
<evidence type="ECO:0000313" key="3">
    <source>
        <dbReference type="Proteomes" id="UP001213799"/>
    </source>
</evidence>
<dbReference type="Gene3D" id="3.30.300.30">
    <property type="match status" value="1"/>
</dbReference>
<feature type="domain" description="AMP-binding enzyme C-terminal" evidence="1">
    <location>
        <begin position="35"/>
        <end position="73"/>
    </location>
</feature>
<dbReference type="AlphaFoldDB" id="A0AAD6E5J7"/>
<name>A0AAD6E5J7_9EURO</name>
<sequence length="87" mass="9532">MTGDEASMSPDGYITITGRIKDLIIRGGENIHTLEIENFLLGHPGVAEVSVIGVPDDRYGEVVATFVVARERVSLTRKRFSNRSGRS</sequence>
<keyword evidence="3" id="KW-1185">Reference proteome</keyword>
<dbReference type="PANTHER" id="PTHR43201">
    <property type="entry name" value="ACYL-COA SYNTHETASE"/>
    <property type="match status" value="1"/>
</dbReference>
<dbReference type="PANTHER" id="PTHR43201:SF30">
    <property type="entry name" value="AMP-DEPENDENT SYNTHETASE_LIGASE DOMAIN-CONTAINING PROTEIN"/>
    <property type="match status" value="1"/>
</dbReference>
<comment type="caution">
    <text evidence="2">The sequence shown here is derived from an EMBL/GenBank/DDBJ whole genome shotgun (WGS) entry which is preliminary data.</text>
</comment>
<dbReference type="InterPro" id="IPR025110">
    <property type="entry name" value="AMP-bd_C"/>
</dbReference>
<dbReference type="GO" id="GO:0031956">
    <property type="term" value="F:medium-chain fatty acid-CoA ligase activity"/>
    <property type="evidence" value="ECO:0007669"/>
    <property type="project" value="TreeGrafter"/>
</dbReference>
<dbReference type="EMBL" id="JAQJAE010000003">
    <property type="protein sequence ID" value="KAJ5602462.1"/>
    <property type="molecule type" value="Genomic_DNA"/>
</dbReference>
<proteinExistence type="predicted"/>
<dbReference type="InterPro" id="IPR045851">
    <property type="entry name" value="AMP-bd_C_sf"/>
</dbReference>
<dbReference type="Pfam" id="PF13193">
    <property type="entry name" value="AMP-binding_C"/>
    <property type="match status" value="1"/>
</dbReference>
<dbReference type="RefSeq" id="XP_056752260.1">
    <property type="nucleotide sequence ID" value="XM_056896475.1"/>
</dbReference>
<evidence type="ECO:0000259" key="1">
    <source>
        <dbReference type="Pfam" id="PF13193"/>
    </source>
</evidence>
<dbReference type="GeneID" id="81586717"/>